<comment type="caution">
    <text evidence="5">The sequence shown here is derived from an EMBL/GenBank/DDBJ whole genome shotgun (WGS) entry which is preliminary data.</text>
</comment>
<keyword evidence="3 5" id="KW-0176">Collagen</keyword>
<evidence type="ECO:0000256" key="1">
    <source>
        <dbReference type="ARBA" id="ARBA00004613"/>
    </source>
</evidence>
<evidence type="ECO:0000256" key="2">
    <source>
        <dbReference type="ARBA" id="ARBA00022525"/>
    </source>
</evidence>
<evidence type="ECO:0000256" key="3">
    <source>
        <dbReference type="ARBA" id="ARBA00023119"/>
    </source>
</evidence>
<dbReference type="Pfam" id="PF01410">
    <property type="entry name" value="COLFI"/>
    <property type="match status" value="1"/>
</dbReference>
<dbReference type="EMBL" id="SRLO01020400">
    <property type="protein sequence ID" value="TNN22947.1"/>
    <property type="molecule type" value="Genomic_DNA"/>
</dbReference>
<dbReference type="GO" id="GO:0005201">
    <property type="term" value="F:extracellular matrix structural constituent"/>
    <property type="evidence" value="ECO:0007669"/>
    <property type="project" value="InterPro"/>
</dbReference>
<dbReference type="Proteomes" id="UP000314294">
    <property type="component" value="Unassembled WGS sequence"/>
</dbReference>
<accession>A0A4Z2E2I8</accession>
<gene>
    <name evidence="5" type="primary">Col11a1_4</name>
    <name evidence="5" type="ORF">EYF80_066937</name>
</gene>
<dbReference type="InterPro" id="IPR000885">
    <property type="entry name" value="Fib_collagen_C"/>
</dbReference>
<keyword evidence="6" id="KW-1185">Reference proteome</keyword>
<protein>
    <submittedName>
        <fullName evidence="5">Collagen alpha-1(XI) chain</fullName>
    </submittedName>
</protein>
<feature type="domain" description="Fibrillar collagen NC1" evidence="4">
    <location>
        <begin position="1"/>
        <end position="63"/>
    </location>
</feature>
<evidence type="ECO:0000259" key="4">
    <source>
        <dbReference type="PROSITE" id="PS51461"/>
    </source>
</evidence>
<dbReference type="AlphaFoldDB" id="A0A4Z2E2I8"/>
<dbReference type="OrthoDB" id="8939548at2759"/>
<reference evidence="5 6" key="1">
    <citation type="submission" date="2019-03" db="EMBL/GenBank/DDBJ databases">
        <title>First draft genome of Liparis tanakae, snailfish: a comprehensive survey of snailfish specific genes.</title>
        <authorList>
            <person name="Kim W."/>
            <person name="Song I."/>
            <person name="Jeong J.-H."/>
            <person name="Kim D."/>
            <person name="Kim S."/>
            <person name="Ryu S."/>
            <person name="Song J.Y."/>
            <person name="Lee S.K."/>
        </authorList>
    </citation>
    <scope>NUCLEOTIDE SEQUENCE [LARGE SCALE GENOMIC DNA]</scope>
    <source>
        <tissue evidence="5">Muscle</tissue>
    </source>
</reference>
<comment type="subcellular location">
    <subcellularLocation>
        <location evidence="1">Secreted</location>
    </subcellularLocation>
</comment>
<organism evidence="5 6">
    <name type="scientific">Liparis tanakae</name>
    <name type="common">Tanaka's snailfish</name>
    <dbReference type="NCBI Taxonomy" id="230148"/>
    <lineage>
        <taxon>Eukaryota</taxon>
        <taxon>Metazoa</taxon>
        <taxon>Chordata</taxon>
        <taxon>Craniata</taxon>
        <taxon>Vertebrata</taxon>
        <taxon>Euteleostomi</taxon>
        <taxon>Actinopterygii</taxon>
        <taxon>Neopterygii</taxon>
        <taxon>Teleostei</taxon>
        <taxon>Neoteleostei</taxon>
        <taxon>Acanthomorphata</taxon>
        <taxon>Eupercaria</taxon>
        <taxon>Perciformes</taxon>
        <taxon>Cottioidei</taxon>
        <taxon>Cottales</taxon>
        <taxon>Liparidae</taxon>
        <taxon>Liparis</taxon>
    </lineage>
</organism>
<dbReference type="GO" id="GO:0005581">
    <property type="term" value="C:collagen trimer"/>
    <property type="evidence" value="ECO:0007669"/>
    <property type="project" value="UniProtKB-KW"/>
</dbReference>
<evidence type="ECO:0000313" key="6">
    <source>
        <dbReference type="Proteomes" id="UP000314294"/>
    </source>
</evidence>
<keyword evidence="2" id="KW-0964">Secreted</keyword>
<name>A0A4Z2E2I8_9TELE</name>
<dbReference type="GO" id="GO:0005576">
    <property type="term" value="C:extracellular region"/>
    <property type="evidence" value="ECO:0007669"/>
    <property type="project" value="UniProtKB-SubCell"/>
</dbReference>
<proteinExistence type="predicted"/>
<evidence type="ECO:0000313" key="5">
    <source>
        <dbReference type="EMBL" id="TNN22947.1"/>
    </source>
</evidence>
<sequence length="63" mass="7381">MVQPDYKDGDYWIDPNQGCNRDSFKVYCNFTADGETCLYPDKRIESVSLQPLATRLYKRDLVQ</sequence>
<dbReference type="PROSITE" id="PS51461">
    <property type="entry name" value="NC1_FIB"/>
    <property type="match status" value="1"/>
</dbReference>
<dbReference type="Gene3D" id="2.60.120.1000">
    <property type="match status" value="1"/>
</dbReference>